<evidence type="ECO:0000313" key="2">
    <source>
        <dbReference type="EMBL" id="RLM79146.1"/>
    </source>
</evidence>
<accession>A0A3L6QID9</accession>
<name>A0A3L6QID9_PANMI</name>
<dbReference type="STRING" id="4540.A0A3L6QID9"/>
<dbReference type="OrthoDB" id="766054at2759"/>
<dbReference type="GO" id="GO:0015074">
    <property type="term" value="P:DNA integration"/>
    <property type="evidence" value="ECO:0007669"/>
    <property type="project" value="InterPro"/>
</dbReference>
<dbReference type="Gene3D" id="3.30.420.10">
    <property type="entry name" value="Ribonuclease H-like superfamily/Ribonuclease H"/>
    <property type="match status" value="1"/>
</dbReference>
<keyword evidence="3" id="KW-1185">Reference proteome</keyword>
<proteinExistence type="predicted"/>
<evidence type="ECO:0000259" key="1">
    <source>
        <dbReference type="PROSITE" id="PS50994"/>
    </source>
</evidence>
<dbReference type="InterPro" id="IPR036397">
    <property type="entry name" value="RNaseH_sf"/>
</dbReference>
<dbReference type="GO" id="GO:0003676">
    <property type="term" value="F:nucleic acid binding"/>
    <property type="evidence" value="ECO:0007669"/>
    <property type="project" value="InterPro"/>
</dbReference>
<reference evidence="3" key="1">
    <citation type="journal article" date="2019" name="Nat. Commun.">
        <title>The genome of broomcorn millet.</title>
        <authorList>
            <person name="Zou C."/>
            <person name="Miki D."/>
            <person name="Li D."/>
            <person name="Tang Q."/>
            <person name="Xiao L."/>
            <person name="Rajput S."/>
            <person name="Deng P."/>
            <person name="Jia W."/>
            <person name="Huang R."/>
            <person name="Zhang M."/>
            <person name="Sun Y."/>
            <person name="Hu J."/>
            <person name="Fu X."/>
            <person name="Schnable P.S."/>
            <person name="Li F."/>
            <person name="Zhang H."/>
            <person name="Feng B."/>
            <person name="Zhu X."/>
            <person name="Liu R."/>
            <person name="Schnable J.C."/>
            <person name="Zhu J.-K."/>
            <person name="Zhang H."/>
        </authorList>
    </citation>
    <scope>NUCLEOTIDE SEQUENCE [LARGE SCALE GENOMIC DNA]</scope>
</reference>
<gene>
    <name evidence="2" type="ORF">C2845_PM12G12920</name>
</gene>
<comment type="caution">
    <text evidence="2">The sequence shown here is derived from an EMBL/GenBank/DDBJ whole genome shotgun (WGS) entry which is preliminary data.</text>
</comment>
<dbReference type="InterPro" id="IPR012337">
    <property type="entry name" value="RNaseH-like_sf"/>
</dbReference>
<dbReference type="SUPFAM" id="SSF53098">
    <property type="entry name" value="Ribonuclease H-like"/>
    <property type="match status" value="1"/>
</dbReference>
<dbReference type="InterPro" id="IPR001584">
    <property type="entry name" value="Integrase_cat-core"/>
</dbReference>
<feature type="domain" description="Integrase catalytic" evidence="1">
    <location>
        <begin position="93"/>
        <end position="168"/>
    </location>
</feature>
<dbReference type="EMBL" id="PQIB02000012">
    <property type="protein sequence ID" value="RLM79146.1"/>
    <property type="molecule type" value="Genomic_DNA"/>
</dbReference>
<organism evidence="2 3">
    <name type="scientific">Panicum miliaceum</name>
    <name type="common">Proso millet</name>
    <name type="synonym">Broomcorn millet</name>
    <dbReference type="NCBI Taxonomy" id="4540"/>
    <lineage>
        <taxon>Eukaryota</taxon>
        <taxon>Viridiplantae</taxon>
        <taxon>Streptophyta</taxon>
        <taxon>Embryophyta</taxon>
        <taxon>Tracheophyta</taxon>
        <taxon>Spermatophyta</taxon>
        <taxon>Magnoliopsida</taxon>
        <taxon>Liliopsida</taxon>
        <taxon>Poales</taxon>
        <taxon>Poaceae</taxon>
        <taxon>PACMAD clade</taxon>
        <taxon>Panicoideae</taxon>
        <taxon>Panicodae</taxon>
        <taxon>Paniceae</taxon>
        <taxon>Panicinae</taxon>
        <taxon>Panicum</taxon>
        <taxon>Panicum sect. Panicum</taxon>
    </lineage>
</organism>
<protein>
    <submittedName>
        <fullName evidence="2">Gag-pol</fullName>
    </submittedName>
</protein>
<dbReference type="AlphaFoldDB" id="A0A3L6QID9"/>
<dbReference type="Proteomes" id="UP000275267">
    <property type="component" value="Unassembled WGS sequence"/>
</dbReference>
<evidence type="ECO:0000313" key="3">
    <source>
        <dbReference type="Proteomes" id="UP000275267"/>
    </source>
</evidence>
<dbReference type="PROSITE" id="PS50994">
    <property type="entry name" value="INTEGRASE"/>
    <property type="match status" value="1"/>
</dbReference>
<sequence length="168" mass="19060">MRKHSFAGVPTANSLANSLMSQLITSSQYHFMGVCMLGPGHDRAFNNCARRFHTRVGGHRQVYQVDRVQANRNALYGSSGYFHLRHLTSFWLPNTIIIDLGSNFHLHQFCDFCERSSIEVKYVLVAHPRANAQVERANGLILVGLKKRLYDENNKKGGKWINEISSVV</sequence>